<evidence type="ECO:0008006" key="9">
    <source>
        <dbReference type="Google" id="ProtNLM"/>
    </source>
</evidence>
<evidence type="ECO:0000256" key="2">
    <source>
        <dbReference type="ARBA" id="ARBA00022723"/>
    </source>
</evidence>
<comment type="caution">
    <text evidence="7">The sequence shown here is derived from an EMBL/GenBank/DDBJ whole genome shotgun (WGS) entry which is preliminary data.</text>
</comment>
<feature type="repeat" description="PPR" evidence="6">
    <location>
        <begin position="613"/>
        <end position="647"/>
    </location>
</feature>
<reference evidence="7" key="1">
    <citation type="submission" date="2021-02" db="EMBL/GenBank/DDBJ databases">
        <authorList>
            <person name="Dougan E. K."/>
            <person name="Rhodes N."/>
            <person name="Thang M."/>
            <person name="Chan C."/>
        </authorList>
    </citation>
    <scope>NUCLEOTIDE SEQUENCE</scope>
</reference>
<dbReference type="Pfam" id="PF13812">
    <property type="entry name" value="PPR_3"/>
    <property type="match status" value="3"/>
</dbReference>
<sequence>MLYRLKIGGDDNCQYKNRWLDTWNHRMHREAGRIAVRETCSRPSLKSLWERFLYLFNPPNNENGNLHISQIAGSRCVSMSVGSACLEFELDSMNTLGKVPFDDELVEGGPLIFHAEPHVDKTTGEWVTCAIQLRISPEDMGLKPEYVVFSVMPDTSRTPGAPVRRRLIRRISTEYPSPVHTIALTEKYIVMIQIPYPLNWDGMLNAEARWLMDGVYEGNLNDYNTWQPERPTTIRIINRVTGEETQVFETDPRALRKGTHPDTTCGGSVMAMAPCGDAWPFEQRGVDFGVHMVPQHVGALSVNLGQLEKWRRWPRLATPELARAAPQAVLSILHAMQRARVPVNSFHRSAAIAGLARGQLWQEALAVADGALDVVTGNAALGACEKASLWPTALALLDELVLLNHVDVISYNTCISACAKNSEWSWAQVLLDRMPTNKLAPDRVTFNSAMLAFARAQRWQASLHLFEELPRQRLAADEFSVTAAIHACEAAGAWQLALAILQETSAPTQQNWNAAISACEKGRQWQRAIDLLLRFPAAGLRRDVISYNAAISGCAGAGQWPAALDLLSLMCQDGCERDVVSFSAAISACEDRGQWQLGLLLLSWMQSIDIRPNEVSCGAAISACRAEGQWQIALGLLFDMSQLGLHPNRVSCNAAMAVCESAGEWQWSLWLLSLLGAPGDNGMKPSEQSFGAVISACAAGSEWQRALLLFESLQDLSPDVDRIAWSAAVTACEKGAQWQLAVHFLSSMVHQDISPDVIVCNAVLSSCEKASYWTLALHVLRVMPDFELTPNDISFNAALHACYKGQNIHGQTFAEEREIGLGVEESRGRGPEDATQMLSQSYGCNAFFFFHIINAFEEKGGSSDEDEIVNLDVVCYNEPPVGFPLRQARSGDVEDWRGGGGEVRRFAMNIRTGECTCTGWPDNCFDEPKINPKVDGVRHRYSWGVIDDNGMLRLTKQDHDTHAVMKWEGQDVTRELPWQPVFVPEPYSNEEDAGAVLSFVRDQPTGDSFCVVLNAKTMEEQARIHFPAGHHVPLHGHGAFFSGNV</sequence>
<organism evidence="7 8">
    <name type="scientific">Symbiodinium natans</name>
    <dbReference type="NCBI Taxonomy" id="878477"/>
    <lineage>
        <taxon>Eukaryota</taxon>
        <taxon>Sar</taxon>
        <taxon>Alveolata</taxon>
        <taxon>Dinophyceae</taxon>
        <taxon>Suessiales</taxon>
        <taxon>Symbiodiniaceae</taxon>
        <taxon>Symbiodinium</taxon>
    </lineage>
</organism>
<evidence type="ECO:0000313" key="8">
    <source>
        <dbReference type="Proteomes" id="UP000604046"/>
    </source>
</evidence>
<keyword evidence="3" id="KW-0677">Repeat</keyword>
<dbReference type="InterPro" id="IPR002885">
    <property type="entry name" value="PPR_rpt"/>
</dbReference>
<feature type="repeat" description="PPR" evidence="6">
    <location>
        <begin position="442"/>
        <end position="476"/>
    </location>
</feature>
<dbReference type="OrthoDB" id="407010at2759"/>
<accession>A0A812UJ95</accession>
<keyword evidence="2 5" id="KW-0479">Metal-binding</keyword>
<dbReference type="NCBIfam" id="TIGR00756">
    <property type="entry name" value="PPR"/>
    <property type="match status" value="2"/>
</dbReference>
<evidence type="ECO:0000313" key="7">
    <source>
        <dbReference type="EMBL" id="CAE7573052.1"/>
    </source>
</evidence>
<dbReference type="PANTHER" id="PTHR47936:SF1">
    <property type="entry name" value="PENTATRICOPEPTIDE REPEAT-CONTAINING PROTEIN GUN1, CHLOROPLASTIC"/>
    <property type="match status" value="1"/>
</dbReference>
<feature type="binding site" evidence="5">
    <location>
        <position position="1035"/>
    </location>
    <ligand>
        <name>Fe cation</name>
        <dbReference type="ChEBI" id="CHEBI:24875"/>
        <note>catalytic</note>
    </ligand>
</feature>
<dbReference type="Gene3D" id="1.25.40.10">
    <property type="entry name" value="Tetratricopeptide repeat domain"/>
    <property type="match status" value="3"/>
</dbReference>
<dbReference type="EMBL" id="CAJNDS010002721">
    <property type="protein sequence ID" value="CAE7573052.1"/>
    <property type="molecule type" value="Genomic_DNA"/>
</dbReference>
<dbReference type="PROSITE" id="PS51375">
    <property type="entry name" value="PPR"/>
    <property type="match status" value="5"/>
</dbReference>
<gene>
    <name evidence="7" type="ORF">SNAT2548_LOCUS32662</name>
</gene>
<evidence type="ECO:0000256" key="4">
    <source>
        <dbReference type="ARBA" id="ARBA00023004"/>
    </source>
</evidence>
<dbReference type="Pfam" id="PF03055">
    <property type="entry name" value="RPE65"/>
    <property type="match status" value="2"/>
</dbReference>
<feature type="binding site" evidence="5">
    <location>
        <position position="851"/>
    </location>
    <ligand>
        <name>Fe cation</name>
        <dbReference type="ChEBI" id="CHEBI:24875"/>
        <note>catalytic</note>
    </ligand>
</feature>
<evidence type="ECO:0000256" key="6">
    <source>
        <dbReference type="PROSITE-ProRule" id="PRU00708"/>
    </source>
</evidence>
<dbReference type="Pfam" id="PF13041">
    <property type="entry name" value="PPR_2"/>
    <property type="match status" value="1"/>
</dbReference>
<evidence type="ECO:0000256" key="5">
    <source>
        <dbReference type="PIRSR" id="PIRSR604294-1"/>
    </source>
</evidence>
<keyword evidence="4 5" id="KW-0408">Iron</keyword>
<evidence type="ECO:0000256" key="3">
    <source>
        <dbReference type="ARBA" id="ARBA00022737"/>
    </source>
</evidence>
<proteinExistence type="inferred from homology"/>
<feature type="repeat" description="PPR" evidence="6">
    <location>
        <begin position="407"/>
        <end position="441"/>
    </location>
</feature>
<protein>
    <recommendedName>
        <fullName evidence="9">Pentatricopeptide repeat-containing protein, chloroplastic</fullName>
    </recommendedName>
</protein>
<dbReference type="GO" id="GO:0046872">
    <property type="term" value="F:metal ion binding"/>
    <property type="evidence" value="ECO:0007669"/>
    <property type="project" value="UniProtKB-KW"/>
</dbReference>
<dbReference type="Proteomes" id="UP000604046">
    <property type="component" value="Unassembled WGS sequence"/>
</dbReference>
<dbReference type="GO" id="GO:0016702">
    <property type="term" value="F:oxidoreductase activity, acting on single donors with incorporation of molecular oxygen, incorporation of two atoms of oxygen"/>
    <property type="evidence" value="ECO:0007669"/>
    <property type="project" value="InterPro"/>
</dbReference>
<feature type="repeat" description="PPR" evidence="6">
    <location>
        <begin position="578"/>
        <end position="612"/>
    </location>
</feature>
<dbReference type="InterPro" id="IPR004294">
    <property type="entry name" value="Carotenoid_Oase"/>
</dbReference>
<dbReference type="AlphaFoldDB" id="A0A812UJ95"/>
<name>A0A812UJ95_9DINO</name>
<comment type="similarity">
    <text evidence="1">Belongs to the carotenoid oxygenase family.</text>
</comment>
<comment type="cofactor">
    <cofactor evidence="5">
        <name>Fe(2+)</name>
        <dbReference type="ChEBI" id="CHEBI:29033"/>
    </cofactor>
    <text evidence="5">Binds 1 Fe(2+) ion per subunit.</text>
</comment>
<evidence type="ECO:0000256" key="1">
    <source>
        <dbReference type="ARBA" id="ARBA00006787"/>
    </source>
</evidence>
<keyword evidence="8" id="KW-1185">Reference proteome</keyword>
<dbReference type="InterPro" id="IPR011990">
    <property type="entry name" value="TPR-like_helical_dom_sf"/>
</dbReference>
<feature type="repeat" description="PPR" evidence="6">
    <location>
        <begin position="543"/>
        <end position="577"/>
    </location>
</feature>
<dbReference type="PANTHER" id="PTHR47936">
    <property type="entry name" value="PPR_LONG DOMAIN-CONTAINING PROTEIN"/>
    <property type="match status" value="1"/>
</dbReference>